<dbReference type="RefSeq" id="YP_009502187.1">
    <property type="nucleotide sequence ID" value="NC_038144.1"/>
</dbReference>
<proteinExistence type="predicted"/>
<protein>
    <submittedName>
        <fullName evidence="1">Uncharacterized protein</fullName>
    </submittedName>
</protein>
<sequence length="88" mass="10313">MLNIDNNYSTLSLYKKHIVLSFIMVRDRKKYFPCKVNFYAPSSAKLSALMNEYSSLFSLVSLSHLLYIGKEIYKVEISTIFKQKYIQS</sequence>
<evidence type="ECO:0000313" key="1">
    <source>
        <dbReference type="EMBL" id="ASB29788.1"/>
    </source>
</evidence>
<dbReference type="GeneID" id="37507716"/>
<name>A0A2Z2KSB4_9FLOR</name>
<dbReference type="EMBL" id="KY212106">
    <property type="protein sequence ID" value="ASB29788.1"/>
    <property type="molecule type" value="Genomic_DNA"/>
</dbReference>
<gene>
    <name evidence="1" type="primary">orf83</name>
</gene>
<geneLocation type="plastid" evidence="1"/>
<reference evidence="1" key="1">
    <citation type="submission" date="2016-11" db="EMBL/GenBank/DDBJ databases">
        <title>Complete organellar and ribosomal genomic analysis of the lectotype specimen of the reef forming species Porolithon onkodes (Heydrich) Foslie.</title>
        <authorList>
            <person name="Hughey J.R."/>
            <person name="Gabrielson P.W."/>
        </authorList>
    </citation>
    <scope>NUCLEOTIDE SEQUENCE</scope>
</reference>
<keyword evidence="1" id="KW-0934">Plastid</keyword>
<accession>A0A2Z2KSB4</accession>
<dbReference type="AlphaFoldDB" id="A0A2Z2KSB4"/>
<organism evidence="1">
    <name type="scientific">Porolithon onkodes</name>
    <dbReference type="NCBI Taxonomy" id="231751"/>
    <lineage>
        <taxon>Eukaryota</taxon>
        <taxon>Rhodophyta</taxon>
        <taxon>Florideophyceae</taxon>
        <taxon>Corallinophycidae</taxon>
        <taxon>Corallinales</taxon>
        <taxon>Porolithaceae</taxon>
        <taxon>Porolithon</taxon>
    </lineage>
</organism>